<dbReference type="AlphaFoldDB" id="A0A8D1QEJ3"/>
<feature type="domain" description="L1 transposable element dsRBD-like" evidence="1">
    <location>
        <begin position="35"/>
        <end position="99"/>
    </location>
</feature>
<sequence>MDKNKRQAKNIKSNKVIATNNIQGTPTRLSADFSAETLQARRAWHDIFKVMKGKSLQPRVLYLARLSLRFDRKIKSFSDKQKIREFSTTKLALQQLQKELRQTTLETRKLQMGKLTGKDKHKIKVGNHPQKNTISKLAIVRRVQMQSVENAFEIKRPAT</sequence>
<dbReference type="PANTHER" id="PTHR11505">
    <property type="entry name" value="L1 TRANSPOSABLE ELEMENT-RELATED"/>
    <property type="match status" value="1"/>
</dbReference>
<protein>
    <recommendedName>
        <fullName evidence="1">L1 transposable element dsRBD-like domain-containing protein</fullName>
    </recommendedName>
</protein>
<evidence type="ECO:0000313" key="2">
    <source>
        <dbReference type="Ensembl" id="ENSSSCP00055020591.1"/>
    </source>
</evidence>
<dbReference type="InterPro" id="IPR042566">
    <property type="entry name" value="L1_C"/>
</dbReference>
<accession>A0A8D1QEJ3</accession>
<organism evidence="2 3">
    <name type="scientific">Sus scrofa</name>
    <name type="common">Pig</name>
    <dbReference type="NCBI Taxonomy" id="9823"/>
    <lineage>
        <taxon>Eukaryota</taxon>
        <taxon>Metazoa</taxon>
        <taxon>Chordata</taxon>
        <taxon>Craniata</taxon>
        <taxon>Vertebrata</taxon>
        <taxon>Euteleostomi</taxon>
        <taxon>Mammalia</taxon>
        <taxon>Eutheria</taxon>
        <taxon>Laurasiatheria</taxon>
        <taxon>Artiodactyla</taxon>
        <taxon>Suina</taxon>
        <taxon>Suidae</taxon>
        <taxon>Sus</taxon>
    </lineage>
</organism>
<proteinExistence type="predicted"/>
<dbReference type="Ensembl" id="ENSSSCT00055025914.1">
    <property type="protein sequence ID" value="ENSSSCP00055020591.1"/>
    <property type="gene ID" value="ENSSSCG00055013180.1"/>
</dbReference>
<reference evidence="2" key="1">
    <citation type="submission" date="2025-08" db="UniProtKB">
        <authorList>
            <consortium name="Ensembl"/>
        </authorList>
    </citation>
    <scope>IDENTIFICATION</scope>
</reference>
<evidence type="ECO:0000259" key="1">
    <source>
        <dbReference type="Pfam" id="PF17490"/>
    </source>
</evidence>
<dbReference type="Proteomes" id="UP000694724">
    <property type="component" value="Unplaced"/>
</dbReference>
<dbReference type="Pfam" id="PF17490">
    <property type="entry name" value="Tnp_22_dsRBD"/>
    <property type="match status" value="1"/>
</dbReference>
<dbReference type="InterPro" id="IPR035300">
    <property type="entry name" value="L1_dsRBD"/>
</dbReference>
<evidence type="ECO:0000313" key="3">
    <source>
        <dbReference type="Proteomes" id="UP000694724"/>
    </source>
</evidence>
<dbReference type="Gene3D" id="3.30.250.20">
    <property type="entry name" value="L1 transposable element, C-terminal domain"/>
    <property type="match status" value="1"/>
</dbReference>
<dbReference type="InterPro" id="IPR004244">
    <property type="entry name" value="Transposase_22"/>
</dbReference>
<name>A0A8D1QEJ3_PIG</name>